<comment type="caution">
    <text evidence="1">The sequence shown here is derived from an EMBL/GenBank/DDBJ whole genome shotgun (WGS) entry which is preliminary data.</text>
</comment>
<protein>
    <submittedName>
        <fullName evidence="1">Uncharacterized protein</fullName>
    </submittedName>
</protein>
<dbReference type="AlphaFoldDB" id="A0AAV7R977"/>
<reference evidence="1" key="1">
    <citation type="journal article" date="2022" name="bioRxiv">
        <title>Sequencing and chromosome-scale assembly of the giantPleurodeles waltlgenome.</title>
        <authorList>
            <person name="Brown T."/>
            <person name="Elewa A."/>
            <person name="Iarovenko S."/>
            <person name="Subramanian E."/>
            <person name="Araus A.J."/>
            <person name="Petzold A."/>
            <person name="Susuki M."/>
            <person name="Suzuki K.-i.T."/>
            <person name="Hayashi T."/>
            <person name="Toyoda A."/>
            <person name="Oliveira C."/>
            <person name="Osipova E."/>
            <person name="Leigh N.D."/>
            <person name="Simon A."/>
            <person name="Yun M.H."/>
        </authorList>
    </citation>
    <scope>NUCLEOTIDE SEQUENCE</scope>
    <source>
        <strain evidence="1">20211129_DDA</strain>
        <tissue evidence="1">Liver</tissue>
    </source>
</reference>
<evidence type="ECO:0000313" key="1">
    <source>
        <dbReference type="EMBL" id="KAJ1148417.1"/>
    </source>
</evidence>
<keyword evidence="2" id="KW-1185">Reference proteome</keyword>
<sequence>METGSWLRVPTGSSGTRKVTTSLFRRGKQKKQSRGKMCCDARAQCVLTLGSSIARSLMRQEPGSPALDVLRLRSLMRLEPGGRALDVLRLRSLMRPEPEGLALDLYKSPGVS</sequence>
<evidence type="ECO:0000313" key="2">
    <source>
        <dbReference type="Proteomes" id="UP001066276"/>
    </source>
</evidence>
<accession>A0AAV7R977</accession>
<dbReference type="Proteomes" id="UP001066276">
    <property type="component" value="Chromosome 5"/>
</dbReference>
<proteinExistence type="predicted"/>
<dbReference type="EMBL" id="JANPWB010000009">
    <property type="protein sequence ID" value="KAJ1148417.1"/>
    <property type="molecule type" value="Genomic_DNA"/>
</dbReference>
<gene>
    <name evidence="1" type="ORF">NDU88_001253</name>
</gene>
<organism evidence="1 2">
    <name type="scientific">Pleurodeles waltl</name>
    <name type="common">Iberian ribbed newt</name>
    <dbReference type="NCBI Taxonomy" id="8319"/>
    <lineage>
        <taxon>Eukaryota</taxon>
        <taxon>Metazoa</taxon>
        <taxon>Chordata</taxon>
        <taxon>Craniata</taxon>
        <taxon>Vertebrata</taxon>
        <taxon>Euteleostomi</taxon>
        <taxon>Amphibia</taxon>
        <taxon>Batrachia</taxon>
        <taxon>Caudata</taxon>
        <taxon>Salamandroidea</taxon>
        <taxon>Salamandridae</taxon>
        <taxon>Pleurodelinae</taxon>
        <taxon>Pleurodeles</taxon>
    </lineage>
</organism>
<name>A0AAV7R977_PLEWA</name>